<protein>
    <submittedName>
        <fullName evidence="3">FdrA protein</fullName>
    </submittedName>
</protein>
<dbReference type="GO" id="GO:0006099">
    <property type="term" value="P:tricarboxylic acid cycle"/>
    <property type="evidence" value="ECO:0007669"/>
    <property type="project" value="TreeGrafter"/>
</dbReference>
<dbReference type="GO" id="GO:0004776">
    <property type="term" value="F:succinate-CoA ligase (GDP-forming) activity"/>
    <property type="evidence" value="ECO:0007669"/>
    <property type="project" value="TreeGrafter"/>
</dbReference>
<evidence type="ECO:0000313" key="3">
    <source>
        <dbReference type="EMBL" id="SDY74981.1"/>
    </source>
</evidence>
<dbReference type="EMBL" id="FNQE01000006">
    <property type="protein sequence ID" value="SDY74981.1"/>
    <property type="molecule type" value="Genomic_DNA"/>
</dbReference>
<dbReference type="PANTHER" id="PTHR11117">
    <property type="entry name" value="SUCCINYL-COA LIGASE SUBUNIT ALPHA"/>
    <property type="match status" value="1"/>
</dbReference>
<keyword evidence="4" id="KW-1185">Reference proteome</keyword>
<name>A0A1H3ME36_9FIRM</name>
<dbReference type="Pfam" id="PF02629">
    <property type="entry name" value="CoA_binding"/>
    <property type="match status" value="1"/>
</dbReference>
<dbReference type="InterPro" id="IPR003781">
    <property type="entry name" value="CoA-bd"/>
</dbReference>
<dbReference type="RefSeq" id="WP_091727578.1">
    <property type="nucleotide sequence ID" value="NZ_FNQE01000006.1"/>
</dbReference>
<dbReference type="Gene3D" id="3.40.50.720">
    <property type="entry name" value="NAD(P)-binding Rossmann-like Domain"/>
    <property type="match status" value="1"/>
</dbReference>
<dbReference type="GO" id="GO:0004775">
    <property type="term" value="F:succinate-CoA ligase (ADP-forming) activity"/>
    <property type="evidence" value="ECO:0007669"/>
    <property type="project" value="TreeGrafter"/>
</dbReference>
<accession>A0A1H3ME36</accession>
<proteinExistence type="predicted"/>
<dbReference type="OrthoDB" id="6193532at2"/>
<dbReference type="PANTHER" id="PTHR11117:SF24">
    <property type="entry name" value="PROTEIN FDRA"/>
    <property type="match status" value="1"/>
</dbReference>
<dbReference type="GO" id="GO:0005829">
    <property type="term" value="C:cytosol"/>
    <property type="evidence" value="ECO:0007669"/>
    <property type="project" value="TreeGrafter"/>
</dbReference>
<dbReference type="Gene3D" id="3.40.50.261">
    <property type="entry name" value="Succinyl-CoA synthetase domains"/>
    <property type="match status" value="2"/>
</dbReference>
<dbReference type="NCBIfam" id="NF004760">
    <property type="entry name" value="PRK06091.1"/>
    <property type="match status" value="1"/>
</dbReference>
<evidence type="ECO:0000259" key="1">
    <source>
        <dbReference type="Pfam" id="PF00549"/>
    </source>
</evidence>
<dbReference type="Pfam" id="PF00549">
    <property type="entry name" value="Ligase_CoA"/>
    <property type="match status" value="1"/>
</dbReference>
<feature type="domain" description="ATP-citrate synthase/succinyl-CoA ligase C-terminal" evidence="1">
    <location>
        <begin position="345"/>
        <end position="496"/>
    </location>
</feature>
<dbReference type="AlphaFoldDB" id="A0A1H3ME36"/>
<dbReference type="GO" id="GO:0009361">
    <property type="term" value="C:succinate-CoA ligase complex (ADP-forming)"/>
    <property type="evidence" value="ECO:0007669"/>
    <property type="project" value="TreeGrafter"/>
</dbReference>
<organism evidence="3 4">
    <name type="scientific">Proteiniborus ethanoligenes</name>
    <dbReference type="NCBI Taxonomy" id="415015"/>
    <lineage>
        <taxon>Bacteria</taxon>
        <taxon>Bacillati</taxon>
        <taxon>Bacillota</taxon>
        <taxon>Clostridia</taxon>
        <taxon>Eubacteriales</taxon>
        <taxon>Proteiniborus</taxon>
    </lineage>
</organism>
<evidence type="ECO:0000313" key="4">
    <source>
        <dbReference type="Proteomes" id="UP000198625"/>
    </source>
</evidence>
<reference evidence="3 4" key="1">
    <citation type="submission" date="2016-10" db="EMBL/GenBank/DDBJ databases">
        <authorList>
            <person name="de Groot N.N."/>
        </authorList>
    </citation>
    <scope>NUCLEOTIDE SEQUENCE [LARGE SCALE GENOMIC DNA]</scope>
    <source>
        <strain evidence="3 4">DSM 21650</strain>
    </source>
</reference>
<dbReference type="SUPFAM" id="SSF52210">
    <property type="entry name" value="Succinyl-CoA synthetase domains"/>
    <property type="match status" value="2"/>
</dbReference>
<dbReference type="InterPro" id="IPR016102">
    <property type="entry name" value="Succinyl-CoA_synth-like"/>
</dbReference>
<dbReference type="Proteomes" id="UP000198625">
    <property type="component" value="Unassembled WGS sequence"/>
</dbReference>
<feature type="domain" description="CoA-binding" evidence="2">
    <location>
        <begin position="189"/>
        <end position="283"/>
    </location>
</feature>
<evidence type="ECO:0000259" key="2">
    <source>
        <dbReference type="Pfam" id="PF02629"/>
    </source>
</evidence>
<sequence length="571" mass="62268">MIYGLIKKNTYQDSVNLMLLSSKLSKLDGINKVSIMMGTPANKEIFQNTGMDVAEFEDATPNDICIAVDTDNESLVSNVSNELDNFIKDLSSKSKDKKLTTSRTLDGALNNLPDANLALISLPGEYVFKEADRLLDKNINTFIFSDNVSIEEEKKLKEKAHNKGLIVMGPDCGTGIISSIPLAFANIVQKGNIGIVGASGTGIQEVTSIIGRNGGGISHAIGIGGRDLSEEIGGISAIDALKMLNEDDNTDVIVFISKPPAPSVKDKVIETFKTLDKKVVALFLGEKPENSEDNIIYVWTLEEAGYQALMISKTSGNYRKNLQGILEKLDTIKSNQNQRKIHGYYGGGTLAGEASILLKDYFNIKDSKNPEGYMLNYEGHEIIDFGDDRYTKGRPHPMIDPSTRIDILNKLIEKEDVAIVLFDNVLGYGSNDDMAGALAPEIKKVIEYKNSKGQDILFIASVCGTEEDKQVYSSQVTELKEAGVLVLDTNAEATYTAIEALKYLQTEDKTTVSEINKNGLLNTDLKVINIGLENFANTVLSHGGQVVQYNWSPIAGGDKKTQGLLDLLNSL</sequence>
<gene>
    <name evidence="3" type="ORF">SAMN05660462_00816</name>
</gene>
<dbReference type="InterPro" id="IPR005811">
    <property type="entry name" value="SUCC_ACL_C"/>
</dbReference>
<dbReference type="STRING" id="415015.SAMN05660462_00816"/>